<reference evidence="7" key="1">
    <citation type="journal article" date="2020" name="Fungal Divers.">
        <title>Resolving the Mortierellaceae phylogeny through synthesis of multi-gene phylogenetics and phylogenomics.</title>
        <authorList>
            <person name="Vandepol N."/>
            <person name="Liber J."/>
            <person name="Desiro A."/>
            <person name="Na H."/>
            <person name="Kennedy M."/>
            <person name="Barry K."/>
            <person name="Grigoriev I.V."/>
            <person name="Miller A.N."/>
            <person name="O'Donnell K."/>
            <person name="Stajich J.E."/>
            <person name="Bonito G."/>
        </authorList>
    </citation>
    <scope>NUCLEOTIDE SEQUENCE</scope>
    <source>
        <strain evidence="7">NVP1</strain>
    </source>
</reference>
<comment type="caution">
    <text evidence="5">Lacks conserved residue(s) required for the propagation of feature annotation.</text>
</comment>
<keyword evidence="4" id="KW-0720">Serine protease</keyword>
<dbReference type="Pfam" id="PF00082">
    <property type="entry name" value="Peptidase_S8"/>
    <property type="match status" value="1"/>
</dbReference>
<keyword evidence="2" id="KW-0645">Protease</keyword>
<evidence type="ECO:0000256" key="1">
    <source>
        <dbReference type="ARBA" id="ARBA00011073"/>
    </source>
</evidence>
<dbReference type="InterPro" id="IPR036852">
    <property type="entry name" value="Peptidase_S8/S53_dom_sf"/>
</dbReference>
<comment type="similarity">
    <text evidence="1 5">Belongs to the peptidase S8 family.</text>
</comment>
<dbReference type="Gene3D" id="3.40.50.200">
    <property type="entry name" value="Peptidase S8/S53 domain"/>
    <property type="match status" value="1"/>
</dbReference>
<proteinExistence type="inferred from homology"/>
<accession>A0A9P5VFY6</accession>
<evidence type="ECO:0000256" key="4">
    <source>
        <dbReference type="ARBA" id="ARBA00022825"/>
    </source>
</evidence>
<sequence length="146" mass="14833">NAGFPMASIEFQGGENLLAAYKKNNKGTLAWSKDPAAVLIEGGGSPSGFSSFGLDGELRSKPDIAGPGGAILSAYPLAKGGYAVLGGTSMATPYVAGAHAIYYQAKKSKPRGDATRRVFKNTATVSSNFGSKTKTSAAKQGAGLVN</sequence>
<dbReference type="InterPro" id="IPR023828">
    <property type="entry name" value="Peptidase_S8_Ser-AS"/>
</dbReference>
<comment type="caution">
    <text evidence="7">The sequence shown here is derived from an EMBL/GenBank/DDBJ whole genome shotgun (WGS) entry which is preliminary data.</text>
</comment>
<keyword evidence="8" id="KW-1185">Reference proteome</keyword>
<dbReference type="PROSITE" id="PS00138">
    <property type="entry name" value="SUBTILASE_SER"/>
    <property type="match status" value="1"/>
</dbReference>
<feature type="domain" description="Peptidase S8/S53" evidence="6">
    <location>
        <begin position="44"/>
        <end position="141"/>
    </location>
</feature>
<name>A0A9P5VFY6_9FUNG</name>
<evidence type="ECO:0000313" key="7">
    <source>
        <dbReference type="EMBL" id="KAF9307814.1"/>
    </source>
</evidence>
<dbReference type="SUPFAM" id="SSF52743">
    <property type="entry name" value="Subtilisin-like"/>
    <property type="match status" value="1"/>
</dbReference>
<dbReference type="PROSITE" id="PS51892">
    <property type="entry name" value="SUBTILASE"/>
    <property type="match status" value="1"/>
</dbReference>
<dbReference type="EMBL" id="JAAAUY010003232">
    <property type="protein sequence ID" value="KAF9307814.1"/>
    <property type="molecule type" value="Genomic_DNA"/>
</dbReference>
<evidence type="ECO:0000256" key="5">
    <source>
        <dbReference type="PROSITE-ProRule" id="PRU01240"/>
    </source>
</evidence>
<evidence type="ECO:0000259" key="6">
    <source>
        <dbReference type="Pfam" id="PF00082"/>
    </source>
</evidence>
<dbReference type="GO" id="GO:0006508">
    <property type="term" value="P:proteolysis"/>
    <property type="evidence" value="ECO:0007669"/>
    <property type="project" value="UniProtKB-KW"/>
</dbReference>
<evidence type="ECO:0000256" key="3">
    <source>
        <dbReference type="ARBA" id="ARBA00022801"/>
    </source>
</evidence>
<dbReference type="PANTHER" id="PTHR43399">
    <property type="entry name" value="SUBTILISIN-RELATED"/>
    <property type="match status" value="1"/>
</dbReference>
<feature type="non-terminal residue" evidence="7">
    <location>
        <position position="1"/>
    </location>
</feature>
<dbReference type="Gene3D" id="3.50.30.30">
    <property type="match status" value="1"/>
</dbReference>
<protein>
    <recommendedName>
        <fullName evidence="6">Peptidase S8/S53 domain-containing protein</fullName>
    </recommendedName>
</protein>
<dbReference type="PANTHER" id="PTHR43399:SF4">
    <property type="entry name" value="CELL WALL-ASSOCIATED PROTEASE"/>
    <property type="match status" value="1"/>
</dbReference>
<feature type="non-terminal residue" evidence="7">
    <location>
        <position position="146"/>
    </location>
</feature>
<dbReference type="AlphaFoldDB" id="A0A9P5VFY6"/>
<dbReference type="GO" id="GO:0004252">
    <property type="term" value="F:serine-type endopeptidase activity"/>
    <property type="evidence" value="ECO:0007669"/>
    <property type="project" value="InterPro"/>
</dbReference>
<evidence type="ECO:0000313" key="8">
    <source>
        <dbReference type="Proteomes" id="UP000696485"/>
    </source>
</evidence>
<organism evidence="7 8">
    <name type="scientific">Podila minutissima</name>
    <dbReference type="NCBI Taxonomy" id="64525"/>
    <lineage>
        <taxon>Eukaryota</taxon>
        <taxon>Fungi</taxon>
        <taxon>Fungi incertae sedis</taxon>
        <taxon>Mucoromycota</taxon>
        <taxon>Mortierellomycotina</taxon>
        <taxon>Mortierellomycetes</taxon>
        <taxon>Mortierellales</taxon>
        <taxon>Mortierellaceae</taxon>
        <taxon>Podila</taxon>
    </lineage>
</organism>
<evidence type="ECO:0000256" key="2">
    <source>
        <dbReference type="ARBA" id="ARBA00022670"/>
    </source>
</evidence>
<dbReference type="Proteomes" id="UP000696485">
    <property type="component" value="Unassembled WGS sequence"/>
</dbReference>
<gene>
    <name evidence="7" type="ORF">BG006_005719</name>
</gene>
<dbReference type="InterPro" id="IPR000209">
    <property type="entry name" value="Peptidase_S8/S53_dom"/>
</dbReference>
<keyword evidence="3" id="KW-0378">Hydrolase</keyword>
<dbReference type="InterPro" id="IPR051048">
    <property type="entry name" value="Peptidase_S8/S53_subtilisin"/>
</dbReference>